<evidence type="ECO:0000313" key="2">
    <source>
        <dbReference type="Proteomes" id="UP000789860"/>
    </source>
</evidence>
<dbReference type="EMBL" id="CAJVPM010016806">
    <property type="protein sequence ID" value="CAG8616190.1"/>
    <property type="molecule type" value="Genomic_DNA"/>
</dbReference>
<keyword evidence="2" id="KW-1185">Reference proteome</keyword>
<reference evidence="1" key="1">
    <citation type="submission" date="2021-06" db="EMBL/GenBank/DDBJ databases">
        <authorList>
            <person name="Kallberg Y."/>
            <person name="Tangrot J."/>
            <person name="Rosling A."/>
        </authorList>
    </citation>
    <scope>NUCLEOTIDE SEQUENCE</scope>
    <source>
        <strain evidence="1">AU212A</strain>
    </source>
</reference>
<name>A0ACA9MWA6_9GLOM</name>
<accession>A0ACA9MWA6</accession>
<comment type="caution">
    <text evidence="1">The sequence shown here is derived from an EMBL/GenBank/DDBJ whole genome shotgun (WGS) entry which is preliminary data.</text>
</comment>
<proteinExistence type="predicted"/>
<gene>
    <name evidence="1" type="ORF">SCALOS_LOCUS7479</name>
</gene>
<feature type="non-terminal residue" evidence="1">
    <location>
        <position position="1"/>
    </location>
</feature>
<feature type="non-terminal residue" evidence="1">
    <location>
        <position position="205"/>
    </location>
</feature>
<evidence type="ECO:0000313" key="1">
    <source>
        <dbReference type="EMBL" id="CAG8616190.1"/>
    </source>
</evidence>
<dbReference type="Proteomes" id="UP000789860">
    <property type="component" value="Unassembled WGS sequence"/>
</dbReference>
<organism evidence="1 2">
    <name type="scientific">Scutellospora calospora</name>
    <dbReference type="NCBI Taxonomy" id="85575"/>
    <lineage>
        <taxon>Eukaryota</taxon>
        <taxon>Fungi</taxon>
        <taxon>Fungi incertae sedis</taxon>
        <taxon>Mucoromycota</taxon>
        <taxon>Glomeromycotina</taxon>
        <taxon>Glomeromycetes</taxon>
        <taxon>Diversisporales</taxon>
        <taxon>Gigasporaceae</taxon>
        <taxon>Scutellospora</taxon>
    </lineage>
</organism>
<sequence length="205" mass="23589">KENTSQRISTIFSPQNFESVDLLQQRSPTNIMVMDSIVDPTCDQKHMLLYNVQQPFEVLMTEFDDEYHKTLVNRNSWKTFVCHFAKHFELSTRKEGIPSSSDYTYNLNENDKLKYSQAVRVLVEKEAVKNYSIPAIVNAVKEYASKKLDLSTSVKKLNNKNSINVAAAIVIVRRFCSTWKPRYFLADQSSIEAKSIMTVFLGLSK</sequence>
<protein>
    <submittedName>
        <fullName evidence="1">6005_t:CDS:1</fullName>
    </submittedName>
</protein>